<dbReference type="EMBL" id="BARW01036447">
    <property type="protein sequence ID" value="GAJ17960.1"/>
    <property type="molecule type" value="Genomic_DNA"/>
</dbReference>
<evidence type="ECO:0000313" key="1">
    <source>
        <dbReference type="EMBL" id="GAJ17960.1"/>
    </source>
</evidence>
<gene>
    <name evidence="1" type="ORF">S12H4_56569</name>
</gene>
<sequence>MPIIQIQPGPATGQDTYIKGGAYQNLIFGFSPDLQLGQANEQWVFSLIRFVLL</sequence>
<organism evidence="1">
    <name type="scientific">marine sediment metagenome</name>
    <dbReference type="NCBI Taxonomy" id="412755"/>
    <lineage>
        <taxon>unclassified sequences</taxon>
        <taxon>metagenomes</taxon>
        <taxon>ecological metagenomes</taxon>
    </lineage>
</organism>
<dbReference type="AlphaFoldDB" id="X1VZ74"/>
<accession>X1VZ74</accession>
<feature type="non-terminal residue" evidence="1">
    <location>
        <position position="53"/>
    </location>
</feature>
<protein>
    <submittedName>
        <fullName evidence="1">Uncharacterized protein</fullName>
    </submittedName>
</protein>
<reference evidence="1" key="1">
    <citation type="journal article" date="2014" name="Front. Microbiol.">
        <title>High frequency of phylogenetically diverse reductive dehalogenase-homologous genes in deep subseafloor sedimentary metagenomes.</title>
        <authorList>
            <person name="Kawai M."/>
            <person name="Futagami T."/>
            <person name="Toyoda A."/>
            <person name="Takaki Y."/>
            <person name="Nishi S."/>
            <person name="Hori S."/>
            <person name="Arai W."/>
            <person name="Tsubouchi T."/>
            <person name="Morono Y."/>
            <person name="Uchiyama I."/>
            <person name="Ito T."/>
            <person name="Fujiyama A."/>
            <person name="Inagaki F."/>
            <person name="Takami H."/>
        </authorList>
    </citation>
    <scope>NUCLEOTIDE SEQUENCE</scope>
    <source>
        <strain evidence="1">Expedition CK06-06</strain>
    </source>
</reference>
<proteinExistence type="predicted"/>
<comment type="caution">
    <text evidence="1">The sequence shown here is derived from an EMBL/GenBank/DDBJ whole genome shotgun (WGS) entry which is preliminary data.</text>
</comment>
<name>X1VZ74_9ZZZZ</name>